<evidence type="ECO:0000313" key="2">
    <source>
        <dbReference type="EMBL" id="EFO88584.1"/>
    </source>
</evidence>
<dbReference type="Proteomes" id="UP000008281">
    <property type="component" value="Unassembled WGS sequence"/>
</dbReference>
<organism evidence="3">
    <name type="scientific">Caenorhabditis remanei</name>
    <name type="common">Caenorhabditis vulgaris</name>
    <dbReference type="NCBI Taxonomy" id="31234"/>
    <lineage>
        <taxon>Eukaryota</taxon>
        <taxon>Metazoa</taxon>
        <taxon>Ecdysozoa</taxon>
        <taxon>Nematoda</taxon>
        <taxon>Chromadorea</taxon>
        <taxon>Rhabditida</taxon>
        <taxon>Rhabditina</taxon>
        <taxon>Rhabditomorpha</taxon>
        <taxon>Rhabditoidea</taxon>
        <taxon>Rhabditidae</taxon>
        <taxon>Peloderinae</taxon>
        <taxon>Caenorhabditis</taxon>
    </lineage>
</organism>
<feature type="region of interest" description="Disordered" evidence="1">
    <location>
        <begin position="53"/>
        <end position="79"/>
    </location>
</feature>
<dbReference type="AlphaFoldDB" id="E3N7L2"/>
<reference evidence="2" key="1">
    <citation type="submission" date="2007-07" db="EMBL/GenBank/DDBJ databases">
        <title>PCAP assembly of the Caenorhabditis remanei genome.</title>
        <authorList>
            <consortium name="The Caenorhabditis remanei Sequencing Consortium"/>
            <person name="Wilson R.K."/>
        </authorList>
    </citation>
    <scope>NUCLEOTIDE SEQUENCE [LARGE SCALE GENOMIC DNA]</scope>
    <source>
        <strain evidence="2">PB4641</strain>
    </source>
</reference>
<name>E3N7L2_CAERE</name>
<evidence type="ECO:0000256" key="1">
    <source>
        <dbReference type="SAM" id="MobiDB-lite"/>
    </source>
</evidence>
<proteinExistence type="predicted"/>
<dbReference type="InParanoid" id="E3N7L2"/>
<accession>E3N7L2</accession>
<keyword evidence="3" id="KW-1185">Reference proteome</keyword>
<dbReference type="EMBL" id="DS268548">
    <property type="protein sequence ID" value="EFO88584.1"/>
    <property type="molecule type" value="Genomic_DNA"/>
</dbReference>
<sequence length="104" mass="12579">MEDLKMALNSETEKRKFKEKEVAWNKEKSEMETQMMKDSSEFSELSDKLESEKLKKKKMEAEVQPMKENINKKTTCQPADRERRKNLNFLLTLLYYYFDILQLK</sequence>
<gene>
    <name evidence="2" type="ORF">CRE_13691</name>
</gene>
<protein>
    <submittedName>
        <fullName evidence="2">Uncharacterized protein</fullName>
    </submittedName>
</protein>
<dbReference type="HOGENOM" id="CLU_2252542_0_0_1"/>
<evidence type="ECO:0000313" key="3">
    <source>
        <dbReference type="Proteomes" id="UP000008281"/>
    </source>
</evidence>